<dbReference type="Proteomes" id="UP000735302">
    <property type="component" value="Unassembled WGS sequence"/>
</dbReference>
<accession>A0AAV4ABZ8</accession>
<gene>
    <name evidence="2" type="ORF">PoB_003220000</name>
</gene>
<dbReference type="EMBL" id="BLXT01003750">
    <property type="protein sequence ID" value="GFO05695.1"/>
    <property type="molecule type" value="Genomic_DNA"/>
</dbReference>
<reference evidence="2 3" key="1">
    <citation type="journal article" date="2021" name="Elife">
        <title>Chloroplast acquisition without the gene transfer in kleptoplastic sea slugs, Plakobranchus ocellatus.</title>
        <authorList>
            <person name="Maeda T."/>
            <person name="Takahashi S."/>
            <person name="Yoshida T."/>
            <person name="Shimamura S."/>
            <person name="Takaki Y."/>
            <person name="Nagai Y."/>
            <person name="Toyoda A."/>
            <person name="Suzuki Y."/>
            <person name="Arimoto A."/>
            <person name="Ishii H."/>
            <person name="Satoh N."/>
            <person name="Nishiyama T."/>
            <person name="Hasebe M."/>
            <person name="Maruyama T."/>
            <person name="Minagawa J."/>
            <person name="Obokata J."/>
            <person name="Shigenobu S."/>
        </authorList>
    </citation>
    <scope>NUCLEOTIDE SEQUENCE [LARGE SCALE GENOMIC DNA]</scope>
</reference>
<feature type="compositionally biased region" description="Basic and acidic residues" evidence="1">
    <location>
        <begin position="8"/>
        <end position="41"/>
    </location>
</feature>
<feature type="region of interest" description="Disordered" evidence="1">
    <location>
        <begin position="1"/>
        <end position="129"/>
    </location>
</feature>
<comment type="caution">
    <text evidence="2">The sequence shown here is derived from an EMBL/GenBank/DDBJ whole genome shotgun (WGS) entry which is preliminary data.</text>
</comment>
<protein>
    <submittedName>
        <fullName evidence="2">Uncharacterized protein</fullName>
    </submittedName>
</protein>
<name>A0AAV4ABZ8_9GAST</name>
<evidence type="ECO:0000313" key="2">
    <source>
        <dbReference type="EMBL" id="GFO05695.1"/>
    </source>
</evidence>
<organism evidence="2 3">
    <name type="scientific">Plakobranchus ocellatus</name>
    <dbReference type="NCBI Taxonomy" id="259542"/>
    <lineage>
        <taxon>Eukaryota</taxon>
        <taxon>Metazoa</taxon>
        <taxon>Spiralia</taxon>
        <taxon>Lophotrochozoa</taxon>
        <taxon>Mollusca</taxon>
        <taxon>Gastropoda</taxon>
        <taxon>Heterobranchia</taxon>
        <taxon>Euthyneura</taxon>
        <taxon>Panpulmonata</taxon>
        <taxon>Sacoglossa</taxon>
        <taxon>Placobranchoidea</taxon>
        <taxon>Plakobranchidae</taxon>
        <taxon>Plakobranchus</taxon>
    </lineage>
</organism>
<proteinExistence type="predicted"/>
<dbReference type="AlphaFoldDB" id="A0AAV4ABZ8"/>
<feature type="compositionally biased region" description="Basic and acidic residues" evidence="1">
    <location>
        <begin position="107"/>
        <end position="123"/>
    </location>
</feature>
<sequence>MAVIGSQERARHPRDDRCRPCGKRGRDREESPRERSREGGYRRRHGQGHPYDERSRAYGVKRSPVHGESRRPRERSREGGNKAQWQHSRSPRESGYGRQQHLGSPSERSRESGDREPSSDIEKSGVSQK</sequence>
<feature type="compositionally biased region" description="Basic and acidic residues" evidence="1">
    <location>
        <begin position="65"/>
        <end position="80"/>
    </location>
</feature>
<evidence type="ECO:0000313" key="3">
    <source>
        <dbReference type="Proteomes" id="UP000735302"/>
    </source>
</evidence>
<keyword evidence="3" id="KW-1185">Reference proteome</keyword>
<evidence type="ECO:0000256" key="1">
    <source>
        <dbReference type="SAM" id="MobiDB-lite"/>
    </source>
</evidence>